<feature type="compositionally biased region" description="Low complexity" evidence="7">
    <location>
        <begin position="44"/>
        <end position="56"/>
    </location>
</feature>
<keyword evidence="5 9" id="KW-0560">Oxidoreductase</keyword>
<evidence type="ECO:0000256" key="7">
    <source>
        <dbReference type="SAM" id="MobiDB-lite"/>
    </source>
</evidence>
<keyword evidence="10" id="KW-1185">Reference proteome</keyword>
<dbReference type="Pfam" id="PF01641">
    <property type="entry name" value="SelR"/>
    <property type="match status" value="1"/>
</dbReference>
<keyword evidence="3" id="KW-0479">Metal-binding</keyword>
<feature type="domain" description="MsrB" evidence="8">
    <location>
        <begin position="87"/>
        <end position="207"/>
    </location>
</feature>
<comment type="cofactor">
    <cofactor evidence="1">
        <name>Zn(2+)</name>
        <dbReference type="ChEBI" id="CHEBI:29105"/>
    </cofactor>
</comment>
<reference evidence="9 10" key="1">
    <citation type="submission" date="2019-02" db="EMBL/GenBank/DDBJ databases">
        <title>Deep-cultivation of Planctomycetes and their phenomic and genomic characterization uncovers novel biology.</title>
        <authorList>
            <person name="Wiegand S."/>
            <person name="Jogler M."/>
            <person name="Boedeker C."/>
            <person name="Pinto D."/>
            <person name="Vollmers J."/>
            <person name="Rivas-Marin E."/>
            <person name="Kohn T."/>
            <person name="Peeters S.H."/>
            <person name="Heuer A."/>
            <person name="Rast P."/>
            <person name="Oberbeckmann S."/>
            <person name="Bunk B."/>
            <person name="Jeske O."/>
            <person name="Meyerdierks A."/>
            <person name="Storesund J.E."/>
            <person name="Kallscheuer N."/>
            <person name="Luecker S."/>
            <person name="Lage O.M."/>
            <person name="Pohl T."/>
            <person name="Merkel B.J."/>
            <person name="Hornburger P."/>
            <person name="Mueller R.-W."/>
            <person name="Bruemmer F."/>
            <person name="Labrenz M."/>
            <person name="Spormann A.M."/>
            <person name="Op Den Camp H."/>
            <person name="Overmann J."/>
            <person name="Amann R."/>
            <person name="Jetten M.S.M."/>
            <person name="Mascher T."/>
            <person name="Medema M.H."/>
            <person name="Devos D.P."/>
            <person name="Kaster A.-K."/>
            <person name="Ovreas L."/>
            <person name="Rohde M."/>
            <person name="Galperin M.Y."/>
            <person name="Jogler C."/>
        </authorList>
    </citation>
    <scope>NUCLEOTIDE SEQUENCE [LARGE SCALE GENOMIC DNA]</scope>
    <source>
        <strain evidence="9 10">CA85</strain>
    </source>
</reference>
<dbReference type="Proteomes" id="UP000318053">
    <property type="component" value="Unassembled WGS sequence"/>
</dbReference>
<dbReference type="GO" id="GO:0030091">
    <property type="term" value="P:protein repair"/>
    <property type="evidence" value="ECO:0007669"/>
    <property type="project" value="InterPro"/>
</dbReference>
<dbReference type="InterPro" id="IPR011057">
    <property type="entry name" value="Mss4-like_sf"/>
</dbReference>
<dbReference type="NCBIfam" id="NF004036">
    <property type="entry name" value="PRK05508.1"/>
    <property type="match status" value="1"/>
</dbReference>
<sequence length="225" mass="24410">MRPRSLTRSNSLRWTAAGSLGLIAATLLTTATIRPLTADDRETAATSDTAADQSSAEKSTADSDAAVPETAEGAKTVDSAESEQAVRYGRYNSLNQFESWVLLNKGTQPAGPGGYTHTKKEGTYICRRCNAKLYNSDDKFESHCGWPSFDDEIEGAVVRQRDADGVRIEILCKNCGGHLGHVFLGEQLTDKNTRHCVNSVSMKLIPKGKKIPPKIKPAALRGKEK</sequence>
<dbReference type="PROSITE" id="PS51790">
    <property type="entry name" value="MSRB"/>
    <property type="match status" value="1"/>
</dbReference>
<evidence type="ECO:0000256" key="6">
    <source>
        <dbReference type="ARBA" id="ARBA00048488"/>
    </source>
</evidence>
<dbReference type="EC" id="1.8.4.12" evidence="2"/>
<dbReference type="GO" id="GO:0033743">
    <property type="term" value="F:peptide-methionine (R)-S-oxide reductase activity"/>
    <property type="evidence" value="ECO:0007669"/>
    <property type="project" value="UniProtKB-EC"/>
</dbReference>
<dbReference type="EMBL" id="SJPK01000004">
    <property type="protein sequence ID" value="TWT67127.1"/>
    <property type="molecule type" value="Genomic_DNA"/>
</dbReference>
<dbReference type="GO" id="GO:0046872">
    <property type="term" value="F:metal ion binding"/>
    <property type="evidence" value="ECO:0007669"/>
    <property type="project" value="UniProtKB-KW"/>
</dbReference>
<dbReference type="OrthoDB" id="4174719at2"/>
<dbReference type="InterPro" id="IPR028427">
    <property type="entry name" value="Met_Sox_Rdtase_MsrB"/>
</dbReference>
<evidence type="ECO:0000313" key="10">
    <source>
        <dbReference type="Proteomes" id="UP000318053"/>
    </source>
</evidence>
<evidence type="ECO:0000256" key="1">
    <source>
        <dbReference type="ARBA" id="ARBA00001947"/>
    </source>
</evidence>
<evidence type="ECO:0000256" key="4">
    <source>
        <dbReference type="ARBA" id="ARBA00022833"/>
    </source>
</evidence>
<dbReference type="RefSeq" id="WP_146391071.1">
    <property type="nucleotide sequence ID" value="NZ_SJPK01000004.1"/>
</dbReference>
<keyword evidence="4" id="KW-0862">Zinc</keyword>
<evidence type="ECO:0000259" key="8">
    <source>
        <dbReference type="PROSITE" id="PS51790"/>
    </source>
</evidence>
<gene>
    <name evidence="9" type="primary">msrB_2</name>
    <name evidence="9" type="ORF">CA85_19730</name>
</gene>
<protein>
    <recommendedName>
        <fullName evidence="2">peptide-methionine (R)-S-oxide reductase</fullName>
        <ecNumber evidence="2">1.8.4.12</ecNumber>
    </recommendedName>
</protein>
<dbReference type="SUPFAM" id="SSF51316">
    <property type="entry name" value="Mss4-like"/>
    <property type="match status" value="1"/>
</dbReference>
<dbReference type="InterPro" id="IPR002579">
    <property type="entry name" value="Met_Sox_Rdtase_MsrB_dom"/>
</dbReference>
<proteinExistence type="predicted"/>
<feature type="region of interest" description="Disordered" evidence="7">
    <location>
        <begin position="39"/>
        <end position="82"/>
    </location>
</feature>
<evidence type="ECO:0000256" key="3">
    <source>
        <dbReference type="ARBA" id="ARBA00022723"/>
    </source>
</evidence>
<comment type="caution">
    <text evidence="9">The sequence shown here is derived from an EMBL/GenBank/DDBJ whole genome shotgun (WGS) entry which is preliminary data.</text>
</comment>
<accession>A0A5C5XV17</accession>
<dbReference type="AlphaFoldDB" id="A0A5C5XV17"/>
<organism evidence="9 10">
    <name type="scientific">Allorhodopirellula solitaria</name>
    <dbReference type="NCBI Taxonomy" id="2527987"/>
    <lineage>
        <taxon>Bacteria</taxon>
        <taxon>Pseudomonadati</taxon>
        <taxon>Planctomycetota</taxon>
        <taxon>Planctomycetia</taxon>
        <taxon>Pirellulales</taxon>
        <taxon>Pirellulaceae</taxon>
        <taxon>Allorhodopirellula</taxon>
    </lineage>
</organism>
<dbReference type="PANTHER" id="PTHR46081:SF8">
    <property type="entry name" value="PEPTIDE METHIONINE SULFOXIDE REDUCTASE 2"/>
    <property type="match status" value="1"/>
</dbReference>
<evidence type="ECO:0000256" key="2">
    <source>
        <dbReference type="ARBA" id="ARBA00012499"/>
    </source>
</evidence>
<dbReference type="Gene3D" id="2.170.150.20">
    <property type="entry name" value="Peptide methionine sulfoxide reductase"/>
    <property type="match status" value="1"/>
</dbReference>
<dbReference type="PANTHER" id="PTHR46081">
    <property type="entry name" value="PEPTIDE METHIONINE SULFOXIDE REDUCTASE 2"/>
    <property type="match status" value="1"/>
</dbReference>
<dbReference type="GO" id="GO:0006979">
    <property type="term" value="P:response to oxidative stress"/>
    <property type="evidence" value="ECO:0007669"/>
    <property type="project" value="InterPro"/>
</dbReference>
<comment type="catalytic activity">
    <reaction evidence="6">
        <text>L-methionyl-[protein] + [thioredoxin]-disulfide + H2O = L-methionyl-(R)-S-oxide-[protein] + [thioredoxin]-dithiol</text>
        <dbReference type="Rhea" id="RHEA:24164"/>
        <dbReference type="Rhea" id="RHEA-COMP:10698"/>
        <dbReference type="Rhea" id="RHEA-COMP:10700"/>
        <dbReference type="Rhea" id="RHEA-COMP:12313"/>
        <dbReference type="Rhea" id="RHEA-COMP:12314"/>
        <dbReference type="ChEBI" id="CHEBI:15377"/>
        <dbReference type="ChEBI" id="CHEBI:16044"/>
        <dbReference type="ChEBI" id="CHEBI:29950"/>
        <dbReference type="ChEBI" id="CHEBI:45764"/>
        <dbReference type="ChEBI" id="CHEBI:50058"/>
        <dbReference type="EC" id="1.8.4.12"/>
    </reaction>
</comment>
<name>A0A5C5XV17_9BACT</name>
<evidence type="ECO:0000256" key="5">
    <source>
        <dbReference type="ARBA" id="ARBA00023002"/>
    </source>
</evidence>
<evidence type="ECO:0000313" key="9">
    <source>
        <dbReference type="EMBL" id="TWT67127.1"/>
    </source>
</evidence>